<dbReference type="InterPro" id="IPR050570">
    <property type="entry name" value="Cell_wall_metabolism_enzyme"/>
</dbReference>
<dbReference type="RefSeq" id="WP_208925958.1">
    <property type="nucleotide sequence ID" value="NZ_LK996017.1"/>
</dbReference>
<evidence type="ECO:0000313" key="3">
    <source>
        <dbReference type="EMBL" id="CDX03281.1"/>
    </source>
</evidence>
<dbReference type="CDD" id="cd12797">
    <property type="entry name" value="M23_peptidase"/>
    <property type="match status" value="1"/>
</dbReference>
<dbReference type="PATRIC" id="fig|49338.4.peg.3649"/>
<evidence type="ECO:0000259" key="2">
    <source>
        <dbReference type="Pfam" id="PF01551"/>
    </source>
</evidence>
<dbReference type="EMBL" id="LK996017">
    <property type="protein sequence ID" value="CDX03281.1"/>
    <property type="molecule type" value="Genomic_DNA"/>
</dbReference>
<dbReference type="InterPro" id="IPR016047">
    <property type="entry name" value="M23ase_b-sheet_dom"/>
</dbReference>
<sequence length="248" mass="26967">MNPYERWDDWEWERAAQEVGRERGFNYEERPRKRPYTRKKKPLGPLYQWTGLQKKAALSVTFFLMVFFASKGEDMLSQGIYTAYQGTVQSSNYYASLNGMALQVLGMSIENKSTAVDATMQGKFIPPVSGKVMAGFGGAGEGQAGLHNGIDVASALGIPVVAPYQGVVTHVGEDPQLGRVVKLDFGNGWTGVLGNFGDIAVAEGERVDSGQVLGSVGLSAPLKKTWLHIELRKDGVPVDPLPYLVPAN</sequence>
<dbReference type="AlphaFoldDB" id="A0A098B5Z8"/>
<keyword evidence="1" id="KW-0732">Signal</keyword>
<dbReference type="InterPro" id="IPR011055">
    <property type="entry name" value="Dup_hybrid_motif"/>
</dbReference>
<dbReference type="Gene3D" id="2.70.70.10">
    <property type="entry name" value="Glucose Permease (Domain IIA)"/>
    <property type="match status" value="1"/>
</dbReference>
<name>A0A098B5Z8_DESHA</name>
<accession>A0A098B5Z8</accession>
<reference evidence="3" key="1">
    <citation type="submission" date="2014-07" db="EMBL/GenBank/DDBJ databases">
        <authorList>
            <person name="Hornung V.Bastian."/>
        </authorList>
    </citation>
    <scope>NUCLEOTIDE SEQUENCE</scope>
    <source>
        <strain evidence="3">PCE-S</strain>
    </source>
</reference>
<dbReference type="PANTHER" id="PTHR21666">
    <property type="entry name" value="PEPTIDASE-RELATED"/>
    <property type="match status" value="1"/>
</dbReference>
<dbReference type="Pfam" id="PF01551">
    <property type="entry name" value="Peptidase_M23"/>
    <property type="match status" value="1"/>
</dbReference>
<feature type="domain" description="M23ase beta-sheet core" evidence="2">
    <location>
        <begin position="146"/>
        <end position="240"/>
    </location>
</feature>
<proteinExistence type="predicted"/>
<protein>
    <submittedName>
        <fullName evidence="3">Membrane-bound metallopeptidase</fullName>
    </submittedName>
</protein>
<evidence type="ECO:0000256" key="1">
    <source>
        <dbReference type="ARBA" id="ARBA00022729"/>
    </source>
</evidence>
<dbReference type="PANTHER" id="PTHR21666:SF289">
    <property type="entry name" value="L-ALA--D-GLU ENDOPEPTIDASE"/>
    <property type="match status" value="1"/>
</dbReference>
<dbReference type="SUPFAM" id="SSF51261">
    <property type="entry name" value="Duplicated hybrid motif"/>
    <property type="match status" value="1"/>
</dbReference>
<organism evidence="3">
    <name type="scientific">Desulfitobacterium hafniense</name>
    <name type="common">Desulfitobacterium frappieri</name>
    <dbReference type="NCBI Taxonomy" id="49338"/>
    <lineage>
        <taxon>Bacteria</taxon>
        <taxon>Bacillati</taxon>
        <taxon>Bacillota</taxon>
        <taxon>Clostridia</taxon>
        <taxon>Eubacteriales</taxon>
        <taxon>Desulfitobacteriaceae</taxon>
        <taxon>Desulfitobacterium</taxon>
    </lineage>
</organism>
<gene>
    <name evidence="3" type="ORF">DPCES_3395</name>
</gene>
<dbReference type="GO" id="GO:0004222">
    <property type="term" value="F:metalloendopeptidase activity"/>
    <property type="evidence" value="ECO:0007669"/>
    <property type="project" value="TreeGrafter"/>
</dbReference>